<dbReference type="AlphaFoldDB" id="A0A1H2HL26"/>
<proteinExistence type="predicted"/>
<name>A0A1H2HL26_9ACTN</name>
<feature type="transmembrane region" description="Helical" evidence="2">
    <location>
        <begin position="177"/>
        <end position="198"/>
    </location>
</feature>
<feature type="transmembrane region" description="Helical" evidence="2">
    <location>
        <begin position="229"/>
        <end position="251"/>
    </location>
</feature>
<dbReference type="EMBL" id="LT629791">
    <property type="protein sequence ID" value="SDU32482.1"/>
    <property type="molecule type" value="Genomic_DNA"/>
</dbReference>
<dbReference type="SMART" id="SM00271">
    <property type="entry name" value="DnaJ"/>
    <property type="match status" value="1"/>
</dbReference>
<feature type="transmembrane region" description="Helical" evidence="2">
    <location>
        <begin position="134"/>
        <end position="157"/>
    </location>
</feature>
<dbReference type="PANTHER" id="PTHR43096:SF58">
    <property type="entry name" value="CHAPERONE DNAJ-DOMAIN SUPERFAMILY PROTEIN"/>
    <property type="match status" value="1"/>
</dbReference>
<feature type="compositionally biased region" description="Polar residues" evidence="1">
    <location>
        <begin position="100"/>
        <end position="109"/>
    </location>
</feature>
<dbReference type="STRING" id="419479.SAMN04488563_1103"/>
<dbReference type="PRINTS" id="PR00625">
    <property type="entry name" value="JDOMAIN"/>
</dbReference>
<accession>A0A1H2HL26</accession>
<evidence type="ECO:0000259" key="3">
    <source>
        <dbReference type="PROSITE" id="PS50076"/>
    </source>
</evidence>
<sequence length="259" mass="28087">MTDVDYYEILDVRPTATAAEIKAAYYRAVRTAHPDAGGTAGMFRLVTDAYRTLSDPQSRAAYDAGARGVRADAPPSGAEATPEPAWGDEVRWEAGGTAQPRGTGQASETLSEEHRPSWSERWVQTPRGTAASRWGGWVAAALFALLTAVLFLAPGWIRPSGAGSDLLGFHLDHPLVLAIVVVGYAVVAVFGFMGLLWVPLTMLHLGVFVLLVVGWPLAYWDLAEPWERLVFVSLALVWLVYAAAMTAVPLWQAARSRLR</sequence>
<dbReference type="CDD" id="cd06257">
    <property type="entry name" value="DnaJ"/>
    <property type="match status" value="1"/>
</dbReference>
<feature type="domain" description="J" evidence="3">
    <location>
        <begin position="5"/>
        <end position="66"/>
    </location>
</feature>
<keyword evidence="5" id="KW-1185">Reference proteome</keyword>
<gene>
    <name evidence="4" type="ORF">SAMN04488563_1103</name>
</gene>
<dbReference type="PROSITE" id="PS50076">
    <property type="entry name" value="DNAJ_2"/>
    <property type="match status" value="1"/>
</dbReference>
<dbReference type="Proteomes" id="UP000182977">
    <property type="component" value="Chromosome I"/>
</dbReference>
<protein>
    <submittedName>
        <fullName evidence="4">DnaJ domain-containing protein</fullName>
    </submittedName>
</protein>
<dbReference type="RefSeq" id="WP_083421278.1">
    <property type="nucleotide sequence ID" value="NZ_LT629791.1"/>
</dbReference>
<organism evidence="4 5">
    <name type="scientific">Jiangella alkaliphila</name>
    <dbReference type="NCBI Taxonomy" id="419479"/>
    <lineage>
        <taxon>Bacteria</taxon>
        <taxon>Bacillati</taxon>
        <taxon>Actinomycetota</taxon>
        <taxon>Actinomycetes</taxon>
        <taxon>Jiangellales</taxon>
        <taxon>Jiangellaceae</taxon>
        <taxon>Jiangella</taxon>
    </lineage>
</organism>
<keyword evidence="2" id="KW-0472">Membrane</keyword>
<evidence type="ECO:0000313" key="5">
    <source>
        <dbReference type="Proteomes" id="UP000182977"/>
    </source>
</evidence>
<dbReference type="GO" id="GO:0042026">
    <property type="term" value="P:protein refolding"/>
    <property type="evidence" value="ECO:0007669"/>
    <property type="project" value="TreeGrafter"/>
</dbReference>
<dbReference type="PANTHER" id="PTHR43096">
    <property type="entry name" value="DNAJ HOMOLOG 1, MITOCHONDRIAL-RELATED"/>
    <property type="match status" value="1"/>
</dbReference>
<feature type="transmembrane region" description="Helical" evidence="2">
    <location>
        <begin position="205"/>
        <end position="223"/>
    </location>
</feature>
<dbReference type="Gene3D" id="1.10.287.110">
    <property type="entry name" value="DnaJ domain"/>
    <property type="match status" value="1"/>
</dbReference>
<evidence type="ECO:0000313" key="4">
    <source>
        <dbReference type="EMBL" id="SDU32482.1"/>
    </source>
</evidence>
<dbReference type="GO" id="GO:0005737">
    <property type="term" value="C:cytoplasm"/>
    <property type="evidence" value="ECO:0007669"/>
    <property type="project" value="TreeGrafter"/>
</dbReference>
<reference evidence="5" key="1">
    <citation type="submission" date="2016-10" db="EMBL/GenBank/DDBJ databases">
        <authorList>
            <person name="Varghese N."/>
            <person name="Submissions S."/>
        </authorList>
    </citation>
    <scope>NUCLEOTIDE SEQUENCE [LARGE SCALE GENOMIC DNA]</scope>
    <source>
        <strain evidence="5">DSM 45079</strain>
    </source>
</reference>
<keyword evidence="2" id="KW-1133">Transmembrane helix</keyword>
<dbReference type="Pfam" id="PF00226">
    <property type="entry name" value="DnaJ"/>
    <property type="match status" value="1"/>
</dbReference>
<dbReference type="InterPro" id="IPR036869">
    <property type="entry name" value="J_dom_sf"/>
</dbReference>
<dbReference type="SUPFAM" id="SSF46565">
    <property type="entry name" value="Chaperone J-domain"/>
    <property type="match status" value="1"/>
</dbReference>
<keyword evidence="2" id="KW-0812">Transmembrane</keyword>
<feature type="region of interest" description="Disordered" evidence="1">
    <location>
        <begin position="67"/>
        <end position="122"/>
    </location>
</feature>
<dbReference type="InterPro" id="IPR001623">
    <property type="entry name" value="DnaJ_domain"/>
</dbReference>
<evidence type="ECO:0000256" key="1">
    <source>
        <dbReference type="SAM" id="MobiDB-lite"/>
    </source>
</evidence>
<evidence type="ECO:0000256" key="2">
    <source>
        <dbReference type="SAM" id="Phobius"/>
    </source>
</evidence>
<dbReference type="GO" id="GO:0051082">
    <property type="term" value="F:unfolded protein binding"/>
    <property type="evidence" value="ECO:0007669"/>
    <property type="project" value="TreeGrafter"/>
</dbReference>